<evidence type="ECO:0000256" key="4">
    <source>
        <dbReference type="ARBA" id="ARBA00022777"/>
    </source>
</evidence>
<dbReference type="PROSITE" id="PS00107">
    <property type="entry name" value="PROTEIN_KINASE_ATP"/>
    <property type="match status" value="1"/>
</dbReference>
<keyword evidence="1" id="KW-0723">Serine/threonine-protein kinase</keyword>
<dbReference type="Pfam" id="PF07714">
    <property type="entry name" value="PK_Tyr_Ser-Thr"/>
    <property type="match status" value="1"/>
</dbReference>
<gene>
    <name evidence="10" type="ORF">WJX73_005253</name>
</gene>
<dbReference type="SMART" id="SM00220">
    <property type="entry name" value="S_TKc"/>
    <property type="match status" value="1"/>
</dbReference>
<feature type="binding site" evidence="6">
    <location>
        <position position="309"/>
    </location>
    <ligand>
        <name>ATP</name>
        <dbReference type="ChEBI" id="CHEBI:30616"/>
    </ligand>
</feature>
<dbReference type="Proteomes" id="UP001465755">
    <property type="component" value="Unassembled WGS sequence"/>
</dbReference>
<feature type="region of interest" description="Disordered" evidence="7">
    <location>
        <begin position="18"/>
        <end position="67"/>
    </location>
</feature>
<dbReference type="InterPro" id="IPR001245">
    <property type="entry name" value="Ser-Thr/Tyr_kinase_cat_dom"/>
</dbReference>
<dbReference type="PANTHER" id="PTHR44329">
    <property type="entry name" value="SERINE/THREONINE-PROTEIN KINASE TNNI3K-RELATED"/>
    <property type="match status" value="1"/>
</dbReference>
<keyword evidence="8" id="KW-0472">Membrane</keyword>
<accession>A0AAW1NM88</accession>
<dbReference type="EMBL" id="JALJOQ010000267">
    <property type="protein sequence ID" value="KAK9786673.1"/>
    <property type="molecule type" value="Genomic_DNA"/>
</dbReference>
<dbReference type="InterPro" id="IPR011009">
    <property type="entry name" value="Kinase-like_dom_sf"/>
</dbReference>
<evidence type="ECO:0000259" key="9">
    <source>
        <dbReference type="PROSITE" id="PS50011"/>
    </source>
</evidence>
<dbReference type="PRINTS" id="PR00109">
    <property type="entry name" value="TYRKINASE"/>
</dbReference>
<keyword evidence="2" id="KW-0808">Transferase</keyword>
<evidence type="ECO:0000256" key="7">
    <source>
        <dbReference type="SAM" id="MobiDB-lite"/>
    </source>
</evidence>
<dbReference type="SUPFAM" id="SSF56112">
    <property type="entry name" value="Protein kinase-like (PK-like)"/>
    <property type="match status" value="1"/>
</dbReference>
<protein>
    <recommendedName>
        <fullName evidence="9">Protein kinase domain-containing protein</fullName>
    </recommendedName>
</protein>
<keyword evidence="8" id="KW-0812">Transmembrane</keyword>
<keyword evidence="11" id="KW-1185">Reference proteome</keyword>
<evidence type="ECO:0000313" key="10">
    <source>
        <dbReference type="EMBL" id="KAK9786673.1"/>
    </source>
</evidence>
<dbReference type="AlphaFoldDB" id="A0AAW1NM88"/>
<keyword evidence="8" id="KW-1133">Transmembrane helix</keyword>
<dbReference type="Gene3D" id="1.10.510.10">
    <property type="entry name" value="Transferase(Phosphotransferase) domain 1"/>
    <property type="match status" value="1"/>
</dbReference>
<dbReference type="InterPro" id="IPR051681">
    <property type="entry name" value="Ser/Thr_Kinases-Pseudokinases"/>
</dbReference>
<dbReference type="InterPro" id="IPR017441">
    <property type="entry name" value="Protein_kinase_ATP_BS"/>
</dbReference>
<organism evidence="10 11">
    <name type="scientific">Symbiochloris irregularis</name>
    <dbReference type="NCBI Taxonomy" id="706552"/>
    <lineage>
        <taxon>Eukaryota</taxon>
        <taxon>Viridiplantae</taxon>
        <taxon>Chlorophyta</taxon>
        <taxon>core chlorophytes</taxon>
        <taxon>Trebouxiophyceae</taxon>
        <taxon>Trebouxiales</taxon>
        <taxon>Trebouxiaceae</taxon>
        <taxon>Symbiochloris</taxon>
    </lineage>
</organism>
<feature type="compositionally biased region" description="Pro residues" evidence="7">
    <location>
        <begin position="38"/>
        <end position="60"/>
    </location>
</feature>
<dbReference type="CDD" id="cd13999">
    <property type="entry name" value="STKc_MAP3K-like"/>
    <property type="match status" value="1"/>
</dbReference>
<dbReference type="GO" id="GO:0004674">
    <property type="term" value="F:protein serine/threonine kinase activity"/>
    <property type="evidence" value="ECO:0007669"/>
    <property type="project" value="UniProtKB-KW"/>
</dbReference>
<proteinExistence type="predicted"/>
<feature type="transmembrane region" description="Helical" evidence="8">
    <location>
        <begin position="237"/>
        <end position="263"/>
    </location>
</feature>
<dbReference type="InterPro" id="IPR008271">
    <property type="entry name" value="Ser/Thr_kinase_AS"/>
</dbReference>
<keyword evidence="4" id="KW-0418">Kinase</keyword>
<dbReference type="GO" id="GO:0005524">
    <property type="term" value="F:ATP binding"/>
    <property type="evidence" value="ECO:0007669"/>
    <property type="project" value="UniProtKB-UniRule"/>
</dbReference>
<evidence type="ECO:0000313" key="11">
    <source>
        <dbReference type="Proteomes" id="UP001465755"/>
    </source>
</evidence>
<comment type="caution">
    <text evidence="10">The sequence shown here is derived from an EMBL/GenBank/DDBJ whole genome shotgun (WGS) entry which is preliminary data.</text>
</comment>
<keyword evidence="3 6" id="KW-0547">Nucleotide-binding</keyword>
<dbReference type="PROSITE" id="PS00108">
    <property type="entry name" value="PROTEIN_KINASE_ST"/>
    <property type="match status" value="1"/>
</dbReference>
<evidence type="ECO:0000256" key="3">
    <source>
        <dbReference type="ARBA" id="ARBA00022741"/>
    </source>
</evidence>
<dbReference type="InterPro" id="IPR000719">
    <property type="entry name" value="Prot_kinase_dom"/>
</dbReference>
<reference evidence="10 11" key="1">
    <citation type="journal article" date="2024" name="Nat. Commun.">
        <title>Phylogenomics reveals the evolutionary origins of lichenization in chlorophyte algae.</title>
        <authorList>
            <person name="Puginier C."/>
            <person name="Libourel C."/>
            <person name="Otte J."/>
            <person name="Skaloud P."/>
            <person name="Haon M."/>
            <person name="Grisel S."/>
            <person name="Petersen M."/>
            <person name="Berrin J.G."/>
            <person name="Delaux P.M."/>
            <person name="Dal Grande F."/>
            <person name="Keller J."/>
        </authorList>
    </citation>
    <scope>NUCLEOTIDE SEQUENCE [LARGE SCALE GENOMIC DNA]</scope>
    <source>
        <strain evidence="10 11">SAG 2036</strain>
    </source>
</reference>
<sequence length="552" mass="59967">MLVPQGLLGVHFHTKGKPQQVDIWDAPQPPAVGQDAQPPAPWPSSSNPPAPASPDAPPPDDNSTAIGDNIHAASAVLTLAGFPFAKWTFVQSGVLSLVVLAIVSRPASPVTGVNVTDVHATPDSTSGRRLLLVDDQLVMVQFHRQRHRSLLQSETDTTAVVSIGVAGQPMYDMVQQRLQSATSPNGDNSTLQGLIMSNQFPGVTSVTLVSMDAMVAGEPSEDIKPPKPPLPSSKSELPLIVGMTVGCSILLVILALAIAYLLVFSDWLVEPEEITICKRPDGSNWELGSGAFGKVYKALRGGTTIVAVKVMGDTHEGQRTANFLMQRQEQFEREILLLKSCRDRNIVQFLGACMQPDSLMLVTEYLEGGDLATALERDRSTPPKFSWWKESKNSSGSDQERTIQGLNKRVALDIARGLSFLHNRKIVHRDIKSNNILLGRDLTAKLADVGLAKVLHDHKMSTLNGELGTFFWTAPEVLLGRACDEKVDIYSYGVVCWELSTGSPPEGRNLRPLTSEDDCPAEVEALMRSCLSESPTERPSAVDIVHMLNKLR</sequence>
<evidence type="ECO:0000256" key="5">
    <source>
        <dbReference type="ARBA" id="ARBA00022840"/>
    </source>
</evidence>
<name>A0AAW1NM88_9CHLO</name>
<feature type="domain" description="Protein kinase" evidence="9">
    <location>
        <begin position="281"/>
        <end position="549"/>
    </location>
</feature>
<evidence type="ECO:0000256" key="8">
    <source>
        <dbReference type="SAM" id="Phobius"/>
    </source>
</evidence>
<dbReference type="PROSITE" id="PS50011">
    <property type="entry name" value="PROTEIN_KINASE_DOM"/>
    <property type="match status" value="1"/>
</dbReference>
<keyword evidence="5 6" id="KW-0067">ATP-binding</keyword>
<evidence type="ECO:0000256" key="1">
    <source>
        <dbReference type="ARBA" id="ARBA00022527"/>
    </source>
</evidence>
<evidence type="ECO:0000256" key="2">
    <source>
        <dbReference type="ARBA" id="ARBA00022679"/>
    </source>
</evidence>
<evidence type="ECO:0000256" key="6">
    <source>
        <dbReference type="PROSITE-ProRule" id="PRU10141"/>
    </source>
</evidence>